<dbReference type="VEuPathDB" id="TriTrypDB:TRSC58_05734"/>
<feature type="region of interest" description="Disordered" evidence="1">
    <location>
        <begin position="174"/>
        <end position="193"/>
    </location>
</feature>
<comment type="caution">
    <text evidence="2">The sequence shown here is derived from an EMBL/GenBank/DDBJ whole genome shotgun (WGS) entry which is preliminary data.</text>
</comment>
<name>A0A061IVB8_TRYRA</name>
<evidence type="ECO:0000313" key="3">
    <source>
        <dbReference type="Proteomes" id="UP000031737"/>
    </source>
</evidence>
<feature type="compositionally biased region" description="Polar residues" evidence="1">
    <location>
        <begin position="366"/>
        <end position="376"/>
    </location>
</feature>
<dbReference type="Proteomes" id="UP000031737">
    <property type="component" value="Unassembled WGS sequence"/>
</dbReference>
<organism evidence="2 3">
    <name type="scientific">Trypanosoma rangeli SC58</name>
    <dbReference type="NCBI Taxonomy" id="429131"/>
    <lineage>
        <taxon>Eukaryota</taxon>
        <taxon>Discoba</taxon>
        <taxon>Euglenozoa</taxon>
        <taxon>Kinetoplastea</taxon>
        <taxon>Metakinetoplastina</taxon>
        <taxon>Trypanosomatida</taxon>
        <taxon>Trypanosomatidae</taxon>
        <taxon>Trypanosoma</taxon>
        <taxon>Herpetosoma</taxon>
    </lineage>
</organism>
<dbReference type="EMBL" id="AUPL01005734">
    <property type="protein sequence ID" value="ESL06589.1"/>
    <property type="molecule type" value="Genomic_DNA"/>
</dbReference>
<keyword evidence="3" id="KW-1185">Reference proteome</keyword>
<protein>
    <submittedName>
        <fullName evidence="2">Uncharacterized protein</fullName>
    </submittedName>
</protein>
<proteinExistence type="predicted"/>
<reference evidence="2 3" key="1">
    <citation type="submission" date="2013-07" db="EMBL/GenBank/DDBJ databases">
        <authorList>
            <person name="Stoco P.H."/>
            <person name="Wagner G."/>
            <person name="Gerber A."/>
            <person name="Zaha A."/>
            <person name="Thompson C."/>
            <person name="Bartholomeu D.C."/>
            <person name="Luckemeyer D.D."/>
            <person name="Bahia D."/>
            <person name="Loreto E."/>
            <person name="Prestes E.B."/>
            <person name="Lima F.M."/>
            <person name="Rodrigues-Luiz G."/>
            <person name="Vallejo G.A."/>
            <person name="Filho J.F."/>
            <person name="Monteiro K.M."/>
            <person name="Tyler K.M."/>
            <person name="de Almeida L.G."/>
            <person name="Ortiz M.F."/>
            <person name="Siervo M.A."/>
            <person name="de Moraes M.H."/>
            <person name="Cunha O.L."/>
            <person name="Mendonca-Neto R."/>
            <person name="Silva R."/>
            <person name="Teixeira S.M."/>
            <person name="Murta S.M."/>
            <person name="Sincero T.C."/>
            <person name="Mendes T.A."/>
            <person name="Urmenyi T.P."/>
            <person name="Silva V.G."/>
            <person name="da Rocha W.D."/>
            <person name="Andersson B."/>
            <person name="Romanha A.J."/>
            <person name="Steindel M."/>
            <person name="de Vasconcelos A.T."/>
            <person name="Grisard E.C."/>
        </authorList>
    </citation>
    <scope>NUCLEOTIDE SEQUENCE [LARGE SCALE GENOMIC DNA]</scope>
    <source>
        <strain evidence="2 3">SC58</strain>
    </source>
</reference>
<evidence type="ECO:0000313" key="2">
    <source>
        <dbReference type="EMBL" id="ESL06589.1"/>
    </source>
</evidence>
<evidence type="ECO:0000256" key="1">
    <source>
        <dbReference type="SAM" id="MobiDB-lite"/>
    </source>
</evidence>
<dbReference type="OrthoDB" id="267558at2759"/>
<sequence>MLHHLPSPEKVREWSAASEDRSASEERERILQRLPASVQAMLLRANLKLTESEMQSIACATADQRCEALRMIFEGQAAEDAGFFLLNLSCRNTTSQATKVGAIPTAGTATVGVTGTPQAVTPRSSNYALDTSPSPHPDPFPHEGLLGTQVLSPPSLRFTAMNYCSIAGEKEDGKCASSSSSVPSPHPRLQPTPSQALREIRVNTAAFPAAMNGAKGVSNPVEVKAKKAPSPCVVGHPQRGCEGTASGDAKEAAIKSGTPEFLPVSTCPTLTACSAWNERYQTFIVHPNQLKRLEELDKHITPPAIIRTRNDRAFRRLKTDVCRPFTLSGTTSAMTPPSPLWIFHQKGAADSRRGAAPVTLRPRSTHYPTGNENAVSSAPYVPPLKDLKSKTGKEDDVFTRLYTNTSLRGTSRAAAALGGTPKAVVTERATTPRSAKVRRTSSCYSWYTLAQSGEGVNTCPTWWPTCRSTTSHTYCRHLTFAGTLSARSHGGAFTSVVASWKKPSKTTAVSSREGALQSTRRNVTAINHQPEFIQTSARSDRHNPHDVYNSGITKQLTQQRRRTNVLVVLSTRTIE</sequence>
<dbReference type="AlphaFoldDB" id="A0A061IVB8"/>
<feature type="region of interest" description="Disordered" evidence="1">
    <location>
        <begin position="361"/>
        <end position="383"/>
    </location>
</feature>
<gene>
    <name evidence="2" type="ORF">TRSC58_05734</name>
</gene>
<feature type="region of interest" description="Disordered" evidence="1">
    <location>
        <begin position="1"/>
        <end position="27"/>
    </location>
</feature>
<accession>A0A061IVB8</accession>